<organism evidence="2 3">
    <name type="scientific">Flavobacterium circumlabens</name>
    <dbReference type="NCBI Taxonomy" id="2133765"/>
    <lineage>
        <taxon>Bacteria</taxon>
        <taxon>Pseudomonadati</taxon>
        <taxon>Bacteroidota</taxon>
        <taxon>Flavobacteriia</taxon>
        <taxon>Flavobacteriales</taxon>
        <taxon>Flavobacteriaceae</taxon>
        <taxon>Flavobacterium</taxon>
    </lineage>
</organism>
<dbReference type="RefSeq" id="WP_158286287.1">
    <property type="nucleotide sequence ID" value="NZ_QWDN01000001.1"/>
</dbReference>
<evidence type="ECO:0000313" key="3">
    <source>
        <dbReference type="Proteomes" id="UP000295270"/>
    </source>
</evidence>
<protein>
    <recommendedName>
        <fullName evidence="4">Bacteriocin</fullName>
    </recommendedName>
</protein>
<sequence length="55" mass="5400">MKKLELNQMELYSGGTSGRGCLIAGAIGVLTLGLPGGGLIAGLSIFAGAGLSDCF</sequence>
<evidence type="ECO:0000313" key="2">
    <source>
        <dbReference type="EMBL" id="TCN61076.1"/>
    </source>
</evidence>
<name>A0ABY2B4M7_9FLAO</name>
<gene>
    <name evidence="2" type="ORF">EV142_101663</name>
</gene>
<accession>A0ABY2B4M7</accession>
<keyword evidence="1" id="KW-1133">Transmembrane helix</keyword>
<feature type="transmembrane region" description="Helical" evidence="1">
    <location>
        <begin position="21"/>
        <end position="47"/>
    </location>
</feature>
<dbReference type="EMBL" id="SLWA01000001">
    <property type="protein sequence ID" value="TCN61076.1"/>
    <property type="molecule type" value="Genomic_DNA"/>
</dbReference>
<keyword evidence="3" id="KW-1185">Reference proteome</keyword>
<keyword evidence="1" id="KW-0472">Membrane</keyword>
<proteinExistence type="predicted"/>
<evidence type="ECO:0008006" key="4">
    <source>
        <dbReference type="Google" id="ProtNLM"/>
    </source>
</evidence>
<reference evidence="2 3" key="1">
    <citation type="journal article" date="2015" name="Stand. Genomic Sci.">
        <title>Genomic Encyclopedia of Bacterial and Archaeal Type Strains, Phase III: the genomes of soil and plant-associated and newly described type strains.</title>
        <authorList>
            <person name="Whitman W.B."/>
            <person name="Woyke T."/>
            <person name="Klenk H.P."/>
            <person name="Zhou Y."/>
            <person name="Lilburn T.G."/>
            <person name="Beck B.J."/>
            <person name="De Vos P."/>
            <person name="Vandamme P."/>
            <person name="Eisen J.A."/>
            <person name="Garrity G."/>
            <person name="Hugenholtz P."/>
            <person name="Kyrpides N.C."/>
        </authorList>
    </citation>
    <scope>NUCLEOTIDE SEQUENCE [LARGE SCALE GENOMIC DNA]</scope>
    <source>
        <strain evidence="2 3">P5626</strain>
    </source>
</reference>
<dbReference type="Proteomes" id="UP000295270">
    <property type="component" value="Unassembled WGS sequence"/>
</dbReference>
<evidence type="ECO:0000256" key="1">
    <source>
        <dbReference type="SAM" id="Phobius"/>
    </source>
</evidence>
<comment type="caution">
    <text evidence="2">The sequence shown here is derived from an EMBL/GenBank/DDBJ whole genome shotgun (WGS) entry which is preliminary data.</text>
</comment>
<keyword evidence="1" id="KW-0812">Transmembrane</keyword>